<evidence type="ECO:0008006" key="4">
    <source>
        <dbReference type="Google" id="ProtNLM"/>
    </source>
</evidence>
<keyword evidence="1" id="KW-1133">Transmembrane helix</keyword>
<accession>A0ABW4G5F0</accession>
<protein>
    <recommendedName>
        <fullName evidence="4">WD40 repeat domain-containing protein</fullName>
    </recommendedName>
</protein>
<reference evidence="3" key="1">
    <citation type="journal article" date="2019" name="Int. J. Syst. Evol. Microbiol.">
        <title>The Global Catalogue of Microorganisms (GCM) 10K type strain sequencing project: providing services to taxonomists for standard genome sequencing and annotation.</title>
        <authorList>
            <consortium name="The Broad Institute Genomics Platform"/>
            <consortium name="The Broad Institute Genome Sequencing Center for Infectious Disease"/>
            <person name="Wu L."/>
            <person name="Ma J."/>
        </authorList>
    </citation>
    <scope>NUCLEOTIDE SEQUENCE [LARGE SCALE GENOMIC DNA]</scope>
    <source>
        <strain evidence="3">CGMCC 1.15399</strain>
    </source>
</reference>
<sequence>MNIEDLLRETFSDMAREEAPPPPERFLPARRRPRGLALAAAAAVTVLVAGATLVIQNGSSRQPEPVAGASEGPVAEVWPRAVRVVPEKLPNGPAFEPELYLPDGSLLARTGKGDKPVWWSYNLSSGTARRLIDFVPPAKTDYTSTVITGGGQLLWYTVSWGKIKGALDIWAVSTSGGAAHKVTSFAQTMKYGDISMLTVADGKAVWSRGINGGIYQAPLSGGKPRFVPGTKARHLLQWPWAGITTRRAADPSGEPDFQHLVNVLTGERRDAVVKQGEPKWGCSLTWCLTGLNVRHRDGSRVRALPGGTDWILSRTPALDRFVVLRQATGDDDARLVLYDLPTGRKGDLGARLKKRGKDTAAMMNDAQIDYETRNLLAYHLDGKQVIVDLTAIK</sequence>
<organism evidence="2 3">
    <name type="scientific">Nonomuraea guangzhouensis</name>
    <dbReference type="NCBI Taxonomy" id="1291555"/>
    <lineage>
        <taxon>Bacteria</taxon>
        <taxon>Bacillati</taxon>
        <taxon>Actinomycetota</taxon>
        <taxon>Actinomycetes</taxon>
        <taxon>Streptosporangiales</taxon>
        <taxon>Streptosporangiaceae</taxon>
        <taxon>Nonomuraea</taxon>
    </lineage>
</organism>
<keyword evidence="1" id="KW-0812">Transmembrane</keyword>
<evidence type="ECO:0000256" key="1">
    <source>
        <dbReference type="SAM" id="Phobius"/>
    </source>
</evidence>
<feature type="transmembrane region" description="Helical" evidence="1">
    <location>
        <begin position="35"/>
        <end position="55"/>
    </location>
</feature>
<evidence type="ECO:0000313" key="3">
    <source>
        <dbReference type="Proteomes" id="UP001597097"/>
    </source>
</evidence>
<name>A0ABW4G5F0_9ACTN</name>
<dbReference type="Proteomes" id="UP001597097">
    <property type="component" value="Unassembled WGS sequence"/>
</dbReference>
<keyword evidence="3" id="KW-1185">Reference proteome</keyword>
<comment type="caution">
    <text evidence="2">The sequence shown here is derived from an EMBL/GenBank/DDBJ whole genome shotgun (WGS) entry which is preliminary data.</text>
</comment>
<evidence type="ECO:0000313" key="2">
    <source>
        <dbReference type="EMBL" id="MFD1537942.1"/>
    </source>
</evidence>
<gene>
    <name evidence="2" type="ORF">ACFSJ0_12890</name>
</gene>
<keyword evidence="1" id="KW-0472">Membrane</keyword>
<dbReference type="RefSeq" id="WP_219531031.1">
    <property type="nucleotide sequence ID" value="NZ_JAHKRM010000010.1"/>
</dbReference>
<proteinExistence type="predicted"/>
<dbReference type="EMBL" id="JBHUCM010000012">
    <property type="protein sequence ID" value="MFD1537942.1"/>
    <property type="molecule type" value="Genomic_DNA"/>
</dbReference>